<evidence type="ECO:0000256" key="2">
    <source>
        <dbReference type="SAM" id="SignalP"/>
    </source>
</evidence>
<accession>A0A9Q9DPK7</accession>
<sequence>MLAFPSTVALAASLLASLSNAFAIPSTVTPTGVIHRITAGSTVANNGLHFEPENVVAQPGDIIEFHFLPKAHSVVQSSFAEPCAPLSTPDAFFSGFNFNTTTGEAPNVFTFMVKDTKPIWYYCAQTKGDHCQNGMSGVINQDFNDPQKTLAKYKEMAKGTVTKQPSDDPYKSQGGAIKPNVPL</sequence>
<feature type="region of interest" description="Disordered" evidence="1">
    <location>
        <begin position="160"/>
        <end position="183"/>
    </location>
</feature>
<dbReference type="InterPro" id="IPR052953">
    <property type="entry name" value="Ser-rich/MCO-related"/>
</dbReference>
<dbReference type="Proteomes" id="UP001056012">
    <property type="component" value="Chromosome 1"/>
</dbReference>
<dbReference type="OrthoDB" id="5415867at2759"/>
<dbReference type="PANTHER" id="PTHR34883">
    <property type="entry name" value="SERINE-RICH PROTEIN, PUTATIVE-RELATED-RELATED"/>
    <property type="match status" value="1"/>
</dbReference>
<dbReference type="SUPFAM" id="SSF49503">
    <property type="entry name" value="Cupredoxins"/>
    <property type="match status" value="1"/>
</dbReference>
<dbReference type="InterPro" id="IPR008972">
    <property type="entry name" value="Cupredoxin"/>
</dbReference>
<keyword evidence="4" id="KW-1185">Reference proteome</keyword>
<evidence type="ECO:0000313" key="3">
    <source>
        <dbReference type="EMBL" id="USP73416.1"/>
    </source>
</evidence>
<dbReference type="Gene3D" id="2.60.40.420">
    <property type="entry name" value="Cupredoxins - blue copper proteins"/>
    <property type="match status" value="1"/>
</dbReference>
<keyword evidence="2" id="KW-0732">Signal</keyword>
<evidence type="ECO:0000313" key="4">
    <source>
        <dbReference type="Proteomes" id="UP001056012"/>
    </source>
</evidence>
<dbReference type="VEuPathDB" id="FungiDB:yc1106_00690"/>
<dbReference type="CDD" id="cd00920">
    <property type="entry name" value="Cupredoxin"/>
    <property type="match status" value="1"/>
</dbReference>
<protein>
    <recommendedName>
        <fullName evidence="5">Extracellular serine-rich protein</fullName>
    </recommendedName>
</protein>
<organism evidence="3 4">
    <name type="scientific">Curvularia clavata</name>
    <dbReference type="NCBI Taxonomy" id="95742"/>
    <lineage>
        <taxon>Eukaryota</taxon>
        <taxon>Fungi</taxon>
        <taxon>Dikarya</taxon>
        <taxon>Ascomycota</taxon>
        <taxon>Pezizomycotina</taxon>
        <taxon>Dothideomycetes</taxon>
        <taxon>Pleosporomycetidae</taxon>
        <taxon>Pleosporales</taxon>
        <taxon>Pleosporineae</taxon>
        <taxon>Pleosporaceae</taxon>
        <taxon>Curvularia</taxon>
    </lineage>
</organism>
<feature type="signal peptide" evidence="2">
    <location>
        <begin position="1"/>
        <end position="23"/>
    </location>
</feature>
<reference evidence="3" key="1">
    <citation type="submission" date="2021-12" db="EMBL/GenBank/DDBJ databases">
        <title>Curvularia clavata genome.</title>
        <authorList>
            <person name="Cao Y."/>
        </authorList>
    </citation>
    <scope>NUCLEOTIDE SEQUENCE</scope>
    <source>
        <strain evidence="3">Yc1106</strain>
    </source>
</reference>
<feature type="chain" id="PRO_5040152961" description="Extracellular serine-rich protein" evidence="2">
    <location>
        <begin position="24"/>
        <end position="183"/>
    </location>
</feature>
<proteinExistence type="predicted"/>
<dbReference type="PANTHER" id="PTHR34883:SF15">
    <property type="entry name" value="EXTRACELLULAR SERINE-RICH PROTEIN"/>
    <property type="match status" value="1"/>
</dbReference>
<gene>
    <name evidence="3" type="ORF">yc1106_00690</name>
</gene>
<evidence type="ECO:0000256" key="1">
    <source>
        <dbReference type="SAM" id="MobiDB-lite"/>
    </source>
</evidence>
<name>A0A9Q9DPK7_CURCL</name>
<evidence type="ECO:0008006" key="5">
    <source>
        <dbReference type="Google" id="ProtNLM"/>
    </source>
</evidence>
<dbReference type="EMBL" id="CP089274">
    <property type="protein sequence ID" value="USP73416.1"/>
    <property type="molecule type" value="Genomic_DNA"/>
</dbReference>
<dbReference type="AlphaFoldDB" id="A0A9Q9DPK7"/>